<sequence>MTFLTRAAKLSLPRSVLRRGAARSLSSAASVEWDEGLPDSIKRVGEVSAFPNEGPGMVYEFNWALNGDGVTPLKRNAFRINKSLDLKVAGLNAPKTNPLKVDGTAIPEAGSESLSFEKFDEACQVVRDNLSLADALYCPEGHVPGTHTGVRVITNSGASIASDLVAYLDRCPKTSPLSMPITCFVYEGSDEPFAGFSIEEIEVAVAPPADGAAAMEAVNVPKEAKSVATVVVSSKQPDLKSIIGGIEASQQALEQDEKEREASKQDEEE</sequence>
<protein>
    <submittedName>
        <fullName evidence="2">Uncharacterized protein</fullName>
    </submittedName>
</protein>
<organism evidence="2">
    <name type="scientific">Craspedostauros australis</name>
    <dbReference type="NCBI Taxonomy" id="1486917"/>
    <lineage>
        <taxon>Eukaryota</taxon>
        <taxon>Sar</taxon>
        <taxon>Stramenopiles</taxon>
        <taxon>Ochrophyta</taxon>
        <taxon>Bacillariophyta</taxon>
        <taxon>Bacillariophyceae</taxon>
        <taxon>Bacillariophycidae</taxon>
        <taxon>Naviculales</taxon>
        <taxon>Naviculaceae</taxon>
        <taxon>Craspedostauros</taxon>
    </lineage>
</organism>
<proteinExistence type="predicted"/>
<feature type="region of interest" description="Disordered" evidence="1">
    <location>
        <begin position="246"/>
        <end position="269"/>
    </location>
</feature>
<dbReference type="EMBL" id="HBEF01015764">
    <property type="protein sequence ID" value="CAD8337735.1"/>
    <property type="molecule type" value="Transcribed_RNA"/>
</dbReference>
<evidence type="ECO:0000313" key="2">
    <source>
        <dbReference type="EMBL" id="CAD8337735.1"/>
    </source>
</evidence>
<accession>A0A7R9ZMW3</accession>
<name>A0A7R9ZMW3_9STRA</name>
<gene>
    <name evidence="2" type="ORF">CAUS1442_LOCUS9863</name>
</gene>
<reference evidence="2" key="1">
    <citation type="submission" date="2021-01" db="EMBL/GenBank/DDBJ databases">
        <authorList>
            <person name="Corre E."/>
            <person name="Pelletier E."/>
            <person name="Niang G."/>
            <person name="Scheremetjew M."/>
            <person name="Finn R."/>
            <person name="Kale V."/>
            <person name="Holt S."/>
            <person name="Cochrane G."/>
            <person name="Meng A."/>
            <person name="Brown T."/>
            <person name="Cohen L."/>
        </authorList>
    </citation>
    <scope>NUCLEOTIDE SEQUENCE</scope>
    <source>
        <strain evidence="2">CCMP3328</strain>
    </source>
</reference>
<feature type="compositionally biased region" description="Basic and acidic residues" evidence="1">
    <location>
        <begin position="255"/>
        <end position="269"/>
    </location>
</feature>
<dbReference type="AlphaFoldDB" id="A0A7R9ZMW3"/>
<evidence type="ECO:0000256" key="1">
    <source>
        <dbReference type="SAM" id="MobiDB-lite"/>
    </source>
</evidence>